<sequence>MTEQLEQLEEMPDDWQRALAVVAHPDDLEYGCAAAIAGWTDAGREITYLLASRGEAGIDGIEPAKCGPLREQEQRASAAVVGVSAVEFLDHQDGVIEYGTGLRRDIAAAIRRHRPELVITLNHRDTWGGVIWNTPDHRAVGRATLDAAGDAGNRWIFPELTEQGLQPWNGVRWVAVAGSDSPTHAVDATAGLERSVDSLMEHRSYIEGLTNDEPETYCRSFLTANAERAAARFGGRPAVAFELFPR</sequence>
<keyword evidence="1" id="KW-0862">Zinc</keyword>
<organism evidence="2">
    <name type="scientific">Streptomyces sp. NBC_00060</name>
    <dbReference type="NCBI Taxonomy" id="2975636"/>
    <lineage>
        <taxon>Bacteria</taxon>
        <taxon>Bacillati</taxon>
        <taxon>Actinomycetota</taxon>
        <taxon>Actinomycetes</taxon>
        <taxon>Kitasatosporales</taxon>
        <taxon>Streptomycetaceae</taxon>
        <taxon>Streptomyces</taxon>
    </lineage>
</organism>
<dbReference type="PANTHER" id="PTHR12993">
    <property type="entry name" value="N-ACETYLGLUCOSAMINYL-PHOSPHATIDYLINOSITOL DE-N-ACETYLASE-RELATED"/>
    <property type="match status" value="1"/>
</dbReference>
<proteinExistence type="predicted"/>
<name>A0AAU2GV34_9ACTN</name>
<dbReference type="GO" id="GO:0016811">
    <property type="term" value="F:hydrolase activity, acting on carbon-nitrogen (but not peptide) bonds, in linear amides"/>
    <property type="evidence" value="ECO:0007669"/>
    <property type="project" value="TreeGrafter"/>
</dbReference>
<dbReference type="EMBL" id="CP108253">
    <property type="protein sequence ID" value="WTU39091.1"/>
    <property type="molecule type" value="Genomic_DNA"/>
</dbReference>
<dbReference type="GO" id="GO:0016137">
    <property type="term" value="P:glycoside metabolic process"/>
    <property type="evidence" value="ECO:0007669"/>
    <property type="project" value="UniProtKB-ARBA"/>
</dbReference>
<dbReference type="PANTHER" id="PTHR12993:SF28">
    <property type="entry name" value="LMBE FAMILY PROTEIN"/>
    <property type="match status" value="1"/>
</dbReference>
<accession>A0AAU2GV34</accession>
<gene>
    <name evidence="2" type="ORF">OHV25_05610</name>
</gene>
<dbReference type="Pfam" id="PF02585">
    <property type="entry name" value="PIG-L"/>
    <property type="match status" value="1"/>
</dbReference>
<dbReference type="InterPro" id="IPR003737">
    <property type="entry name" value="GlcNAc_PI_deacetylase-related"/>
</dbReference>
<evidence type="ECO:0000313" key="2">
    <source>
        <dbReference type="EMBL" id="WTU39091.1"/>
    </source>
</evidence>
<dbReference type="AlphaFoldDB" id="A0AAU2GV34"/>
<dbReference type="Gene3D" id="3.40.50.10320">
    <property type="entry name" value="LmbE-like"/>
    <property type="match status" value="1"/>
</dbReference>
<dbReference type="InterPro" id="IPR024078">
    <property type="entry name" value="LmbE-like_dom_sf"/>
</dbReference>
<protein>
    <submittedName>
        <fullName evidence="2">PIG-L family deacetylase</fullName>
    </submittedName>
</protein>
<evidence type="ECO:0000256" key="1">
    <source>
        <dbReference type="ARBA" id="ARBA00022833"/>
    </source>
</evidence>
<dbReference type="SUPFAM" id="SSF102588">
    <property type="entry name" value="LmbE-like"/>
    <property type="match status" value="1"/>
</dbReference>
<reference evidence="2" key="1">
    <citation type="submission" date="2022-10" db="EMBL/GenBank/DDBJ databases">
        <title>The complete genomes of actinobacterial strains from the NBC collection.</title>
        <authorList>
            <person name="Joergensen T.S."/>
            <person name="Alvarez Arevalo M."/>
            <person name="Sterndorff E.B."/>
            <person name="Faurdal D."/>
            <person name="Vuksanovic O."/>
            <person name="Mourched A.-S."/>
            <person name="Charusanti P."/>
            <person name="Shaw S."/>
            <person name="Blin K."/>
            <person name="Weber T."/>
        </authorList>
    </citation>
    <scope>NUCLEOTIDE SEQUENCE</scope>
    <source>
        <strain evidence="2">NBC_00060</strain>
    </source>
</reference>